<feature type="transmembrane region" description="Helical" evidence="1">
    <location>
        <begin position="290"/>
        <end position="309"/>
    </location>
</feature>
<dbReference type="PANTHER" id="PTHR23028">
    <property type="entry name" value="ACETYLTRANSFERASE"/>
    <property type="match status" value="1"/>
</dbReference>
<dbReference type="Pfam" id="PF01757">
    <property type="entry name" value="Acyl_transf_3"/>
    <property type="match status" value="1"/>
</dbReference>
<evidence type="ECO:0000313" key="4">
    <source>
        <dbReference type="Proteomes" id="UP000664169"/>
    </source>
</evidence>
<gene>
    <name evidence="3" type="ORF">GOMPHAMPRED_006762</name>
</gene>
<keyword evidence="4" id="KW-1185">Reference proteome</keyword>
<dbReference type="EMBL" id="CAJPDQ010000005">
    <property type="protein sequence ID" value="CAF9909445.1"/>
    <property type="molecule type" value="Genomic_DNA"/>
</dbReference>
<dbReference type="InterPro" id="IPR050879">
    <property type="entry name" value="Acyltransferase_3"/>
</dbReference>
<keyword evidence="1" id="KW-0812">Transmembrane</keyword>
<keyword evidence="1" id="KW-1133">Transmembrane helix</keyword>
<feature type="domain" description="Acyltransferase 3" evidence="2">
    <location>
        <begin position="36"/>
        <end position="432"/>
    </location>
</feature>
<name>A0A8H3I6Q7_9LECA</name>
<organism evidence="3 4">
    <name type="scientific">Gomphillus americanus</name>
    <dbReference type="NCBI Taxonomy" id="1940652"/>
    <lineage>
        <taxon>Eukaryota</taxon>
        <taxon>Fungi</taxon>
        <taxon>Dikarya</taxon>
        <taxon>Ascomycota</taxon>
        <taxon>Pezizomycotina</taxon>
        <taxon>Lecanoromycetes</taxon>
        <taxon>OSLEUM clade</taxon>
        <taxon>Ostropomycetidae</taxon>
        <taxon>Ostropales</taxon>
        <taxon>Graphidaceae</taxon>
        <taxon>Gomphilloideae</taxon>
        <taxon>Gomphillus</taxon>
    </lineage>
</organism>
<comment type="caution">
    <text evidence="3">The sequence shown here is derived from an EMBL/GenBank/DDBJ whole genome shotgun (WGS) entry which is preliminary data.</text>
</comment>
<feature type="transmembrane region" description="Helical" evidence="1">
    <location>
        <begin position="143"/>
        <end position="163"/>
    </location>
</feature>
<feature type="transmembrane region" description="Helical" evidence="1">
    <location>
        <begin position="263"/>
        <end position="281"/>
    </location>
</feature>
<feature type="transmembrane region" description="Helical" evidence="1">
    <location>
        <begin position="338"/>
        <end position="355"/>
    </location>
</feature>
<protein>
    <recommendedName>
        <fullName evidence="2">Acyltransferase 3 domain-containing protein</fullName>
    </recommendedName>
</protein>
<dbReference type="PANTHER" id="PTHR23028:SF128">
    <property type="entry name" value="ACYLTRANSFERASE 3 DOMAIN-CONTAINING PROTEIN"/>
    <property type="match status" value="1"/>
</dbReference>
<reference evidence="3" key="1">
    <citation type="submission" date="2021-03" db="EMBL/GenBank/DDBJ databases">
        <authorList>
            <person name="Tagirdzhanova G."/>
        </authorList>
    </citation>
    <scope>NUCLEOTIDE SEQUENCE</scope>
</reference>
<evidence type="ECO:0000313" key="3">
    <source>
        <dbReference type="EMBL" id="CAF9909445.1"/>
    </source>
</evidence>
<dbReference type="OrthoDB" id="5405781at2759"/>
<dbReference type="GO" id="GO:0016747">
    <property type="term" value="F:acyltransferase activity, transferring groups other than amino-acyl groups"/>
    <property type="evidence" value="ECO:0007669"/>
    <property type="project" value="InterPro"/>
</dbReference>
<proteinExistence type="predicted"/>
<feature type="transmembrane region" description="Helical" evidence="1">
    <location>
        <begin position="376"/>
        <end position="398"/>
    </location>
</feature>
<accession>A0A8H3I6Q7</accession>
<dbReference type="Proteomes" id="UP000664169">
    <property type="component" value="Unassembled WGS sequence"/>
</dbReference>
<feature type="transmembrane region" description="Helical" evidence="1">
    <location>
        <begin position="418"/>
        <end position="439"/>
    </location>
</feature>
<dbReference type="AlphaFoldDB" id="A0A8H3I6Q7"/>
<sequence length="556" mass="62604">MNWPIRCLVRKANIEEDEILPATTSKPKALRSKEITWVEGLRGLAALGVLSNHLSMCYANYLFRPCCAPIAGELSPENANQAPHLFQLPIFRLVAAGEAFVALFLVLTGLTTAYKPLKYARADQVEKAYSSVATSSFRKLPRLFFPATVATVLSWAVCNLGGYETSRNGDAWWMIALTPTQSIGPWYQAFVDLWWAIWRPWMPYGVSPYDQPQWALQFFVEAGMITFLAVLGTARLSTGWRIVVLSAWAYWSGHLSAIIRDPFVGYCTLLGMVLAEINFAVSSQRLYNKLASKIIGCLIVILGLIAMSYPRDLPERASWSYGLRELGEVVLPFNDSKYKPWVSLGCLVFILGIILSQPIQKALSIAPMVWLGKISFPLYLLHGTFIRSLFAWILFAGQELSPSARDENVLKYPLPSNIWIAFSVICLMLPLLISCHLWIKYLEPCFDQMTLWMESVMLKQTEPRQHRAWRLGWFARIKAMLQAILLVVRHGGLPARTCPDSYSVDLESENGFLLQETVADACSTSLLYASDINLKDTSPYRDSDNNEETERCLGKP</sequence>
<evidence type="ECO:0000259" key="2">
    <source>
        <dbReference type="Pfam" id="PF01757"/>
    </source>
</evidence>
<feature type="transmembrane region" description="Helical" evidence="1">
    <location>
        <begin position="214"/>
        <end position="232"/>
    </location>
</feature>
<evidence type="ECO:0000256" key="1">
    <source>
        <dbReference type="SAM" id="Phobius"/>
    </source>
</evidence>
<dbReference type="InterPro" id="IPR002656">
    <property type="entry name" value="Acyl_transf_3_dom"/>
</dbReference>
<feature type="transmembrane region" description="Helical" evidence="1">
    <location>
        <begin position="90"/>
        <end position="114"/>
    </location>
</feature>
<feature type="transmembrane region" description="Helical" evidence="1">
    <location>
        <begin position="239"/>
        <end position="257"/>
    </location>
</feature>
<keyword evidence="1" id="KW-0472">Membrane</keyword>